<gene>
    <name evidence="2" type="ORF">SAMN04487948_14312</name>
</gene>
<organism evidence="2 3">
    <name type="scientific">Halogranum amylolyticum</name>
    <dbReference type="NCBI Taxonomy" id="660520"/>
    <lineage>
        <taxon>Archaea</taxon>
        <taxon>Methanobacteriati</taxon>
        <taxon>Methanobacteriota</taxon>
        <taxon>Stenosarchaea group</taxon>
        <taxon>Halobacteria</taxon>
        <taxon>Halobacteriales</taxon>
        <taxon>Haloferacaceae</taxon>
    </lineage>
</organism>
<evidence type="ECO:0000313" key="3">
    <source>
        <dbReference type="Proteomes" id="UP000199126"/>
    </source>
</evidence>
<evidence type="ECO:0000259" key="1">
    <source>
        <dbReference type="Pfam" id="PF01370"/>
    </source>
</evidence>
<protein>
    <submittedName>
        <fullName evidence="2">NAD dependent epimerase/dehydratase family protein</fullName>
    </submittedName>
</protein>
<dbReference type="Gene3D" id="3.40.50.720">
    <property type="entry name" value="NAD(P)-binding Rossmann-like Domain"/>
    <property type="match status" value="1"/>
</dbReference>
<dbReference type="InterPro" id="IPR036291">
    <property type="entry name" value="NAD(P)-bd_dom_sf"/>
</dbReference>
<dbReference type="EMBL" id="FODV01000043">
    <property type="protein sequence ID" value="SEP31145.1"/>
    <property type="molecule type" value="Genomic_DNA"/>
</dbReference>
<sequence>MAVMIGVHWTLENPLGVRDVNMDRTHNVLTAAADADVNRVLFAPTSEEYGDLIDPPYLETTDVSPKTNYPVAKLADKM</sequence>
<proteinExistence type="predicted"/>
<dbReference type="InterPro" id="IPR001509">
    <property type="entry name" value="Epimerase_deHydtase"/>
</dbReference>
<keyword evidence="3" id="KW-1185">Reference proteome</keyword>
<reference evidence="3" key="1">
    <citation type="submission" date="2016-10" db="EMBL/GenBank/DDBJ databases">
        <authorList>
            <person name="Varghese N."/>
            <person name="Submissions S."/>
        </authorList>
    </citation>
    <scope>NUCLEOTIDE SEQUENCE [LARGE SCALE GENOMIC DNA]</scope>
    <source>
        <strain evidence="3">CGMCC 1.10121</strain>
    </source>
</reference>
<feature type="domain" description="NAD-dependent epimerase/dehydratase" evidence="1">
    <location>
        <begin position="5"/>
        <end position="75"/>
    </location>
</feature>
<dbReference type="AlphaFoldDB" id="A0A1H8WU08"/>
<dbReference type="SUPFAM" id="SSF51735">
    <property type="entry name" value="NAD(P)-binding Rossmann-fold domains"/>
    <property type="match status" value="1"/>
</dbReference>
<name>A0A1H8WU08_9EURY</name>
<dbReference type="Pfam" id="PF01370">
    <property type="entry name" value="Epimerase"/>
    <property type="match status" value="1"/>
</dbReference>
<accession>A0A1H8WU08</accession>
<dbReference type="Proteomes" id="UP000199126">
    <property type="component" value="Unassembled WGS sequence"/>
</dbReference>
<evidence type="ECO:0000313" key="2">
    <source>
        <dbReference type="EMBL" id="SEP31145.1"/>
    </source>
</evidence>